<proteinExistence type="predicted"/>
<dbReference type="Proteomes" id="UP000010953">
    <property type="component" value="Unassembled WGS sequence"/>
</dbReference>
<gene>
    <name evidence="1" type="ORF">C943_01508</name>
</gene>
<evidence type="ECO:0000313" key="2">
    <source>
        <dbReference type="Proteomes" id="UP000010953"/>
    </source>
</evidence>
<organism evidence="1 2">
    <name type="scientific">Mariniradius saccharolyticus AK6</name>
    <dbReference type="NCBI Taxonomy" id="1239962"/>
    <lineage>
        <taxon>Bacteria</taxon>
        <taxon>Pseudomonadati</taxon>
        <taxon>Bacteroidota</taxon>
        <taxon>Cytophagia</taxon>
        <taxon>Cytophagales</taxon>
        <taxon>Cyclobacteriaceae</taxon>
        <taxon>Mariniradius</taxon>
    </lineage>
</organism>
<dbReference type="AlphaFoldDB" id="M7X441"/>
<sequence length="37" mass="4227">MILNLFDLDNPVFGLLECIFMPFFPICKAGLKLRIIA</sequence>
<keyword evidence="2" id="KW-1185">Reference proteome</keyword>
<accession>M7X441</accession>
<evidence type="ECO:0000313" key="1">
    <source>
        <dbReference type="EMBL" id="EMS32245.1"/>
    </source>
</evidence>
<dbReference type="STRING" id="1239962.C943_01508"/>
<comment type="caution">
    <text evidence="1">The sequence shown here is derived from an EMBL/GenBank/DDBJ whole genome shotgun (WGS) entry which is preliminary data.</text>
</comment>
<reference evidence="1" key="1">
    <citation type="submission" date="2013-01" db="EMBL/GenBank/DDBJ databases">
        <title>Genome assembly of Mariniradius saccharolyticus AK6.</title>
        <authorList>
            <person name="Vaidya B."/>
            <person name="Khatri I."/>
            <person name="Tanuku N.R.S."/>
            <person name="Subramanian S."/>
            <person name="Pinnaka A."/>
        </authorList>
    </citation>
    <scope>NUCLEOTIDE SEQUENCE [LARGE SCALE GENOMIC DNA]</scope>
    <source>
        <strain evidence="1">AK6</strain>
    </source>
</reference>
<protein>
    <submittedName>
        <fullName evidence="1">Uncharacterized protein</fullName>
    </submittedName>
</protein>
<dbReference type="EMBL" id="AMZY02000014">
    <property type="protein sequence ID" value="EMS32245.1"/>
    <property type="molecule type" value="Genomic_DNA"/>
</dbReference>
<dbReference type="InParanoid" id="M7X441"/>
<name>M7X441_9BACT</name>